<evidence type="ECO:0000313" key="1">
    <source>
        <dbReference type="EMBL" id="CAK9171761.1"/>
    </source>
</evidence>
<dbReference type="Proteomes" id="UP001642360">
    <property type="component" value="Unassembled WGS sequence"/>
</dbReference>
<proteinExistence type="predicted"/>
<gene>
    <name evidence="1" type="ORF">ILEXP_LOCUS41364</name>
</gene>
<sequence length="99" mass="11356">MIITYYGSHVHVPTNFSGNELQDAQCQKSRNSTPKELLKIYKSNCLSISTWMPKVLSFLLQMGWSRLGKSWQQVVQSFRTCPETPSVNYSNSLQSDSEY</sequence>
<evidence type="ECO:0000313" key="2">
    <source>
        <dbReference type="Proteomes" id="UP001642360"/>
    </source>
</evidence>
<dbReference type="AlphaFoldDB" id="A0ABC8TS54"/>
<reference evidence="1 2" key="1">
    <citation type="submission" date="2024-02" db="EMBL/GenBank/DDBJ databases">
        <authorList>
            <person name="Vignale AGUSTIN F."/>
            <person name="Sosa J E."/>
            <person name="Modenutti C."/>
        </authorList>
    </citation>
    <scope>NUCLEOTIDE SEQUENCE [LARGE SCALE GENOMIC DNA]</scope>
</reference>
<comment type="caution">
    <text evidence="1">The sequence shown here is derived from an EMBL/GenBank/DDBJ whole genome shotgun (WGS) entry which is preliminary data.</text>
</comment>
<dbReference type="EMBL" id="CAUOFW020005836">
    <property type="protein sequence ID" value="CAK9171761.1"/>
    <property type="molecule type" value="Genomic_DNA"/>
</dbReference>
<name>A0ABC8TS54_9AQUA</name>
<organism evidence="1 2">
    <name type="scientific">Ilex paraguariensis</name>
    <name type="common">yerba mate</name>
    <dbReference type="NCBI Taxonomy" id="185542"/>
    <lineage>
        <taxon>Eukaryota</taxon>
        <taxon>Viridiplantae</taxon>
        <taxon>Streptophyta</taxon>
        <taxon>Embryophyta</taxon>
        <taxon>Tracheophyta</taxon>
        <taxon>Spermatophyta</taxon>
        <taxon>Magnoliopsida</taxon>
        <taxon>eudicotyledons</taxon>
        <taxon>Gunneridae</taxon>
        <taxon>Pentapetalae</taxon>
        <taxon>asterids</taxon>
        <taxon>campanulids</taxon>
        <taxon>Aquifoliales</taxon>
        <taxon>Aquifoliaceae</taxon>
        <taxon>Ilex</taxon>
    </lineage>
</organism>
<protein>
    <submittedName>
        <fullName evidence="1">Uncharacterized protein</fullName>
    </submittedName>
</protein>
<keyword evidence="2" id="KW-1185">Reference proteome</keyword>
<accession>A0ABC8TS54</accession>